<feature type="transmembrane region" description="Helical" evidence="7">
    <location>
        <begin position="96"/>
        <end position="117"/>
    </location>
</feature>
<keyword evidence="3 7" id="KW-0812">Transmembrane</keyword>
<dbReference type="RefSeq" id="WP_245792781.1">
    <property type="nucleotide sequence ID" value="NZ_MPDM01000001.1"/>
</dbReference>
<evidence type="ECO:0000256" key="4">
    <source>
        <dbReference type="ARBA" id="ARBA00022801"/>
    </source>
</evidence>
<dbReference type="SUPFAM" id="SSF144091">
    <property type="entry name" value="Rhomboid-like"/>
    <property type="match status" value="1"/>
</dbReference>
<dbReference type="Proteomes" id="UP000186465">
    <property type="component" value="Unassembled WGS sequence"/>
</dbReference>
<dbReference type="STRING" id="156892.BM477_00875"/>
<name>A0A1Q5PSP8_9ACTO</name>
<dbReference type="GO" id="GO:0016020">
    <property type="term" value="C:membrane"/>
    <property type="evidence" value="ECO:0007669"/>
    <property type="project" value="UniProtKB-SubCell"/>
</dbReference>
<proteinExistence type="inferred from homology"/>
<evidence type="ECO:0000256" key="5">
    <source>
        <dbReference type="ARBA" id="ARBA00022989"/>
    </source>
</evidence>
<reference evidence="10" key="1">
    <citation type="submission" date="2016-11" db="EMBL/GenBank/DDBJ databases">
        <title>Actinomyces gypaetusis sp. nov. isolated from Gypaetus barbatus in Qinghai Tibet Plateau China.</title>
        <authorList>
            <person name="Meng X."/>
        </authorList>
    </citation>
    <scope>NUCLEOTIDE SEQUENCE [LARGE SCALE GENOMIC DNA]</scope>
    <source>
        <strain evidence="10">DSM 15383</strain>
    </source>
</reference>
<feature type="transmembrane region" description="Helical" evidence="7">
    <location>
        <begin position="155"/>
        <end position="177"/>
    </location>
</feature>
<keyword evidence="6 7" id="KW-0472">Membrane</keyword>
<dbReference type="EMBL" id="MPDM01000001">
    <property type="protein sequence ID" value="OKL50553.1"/>
    <property type="molecule type" value="Genomic_DNA"/>
</dbReference>
<organism evidence="9 10">
    <name type="scientific">Boudabousia marimammalium</name>
    <dbReference type="NCBI Taxonomy" id="156892"/>
    <lineage>
        <taxon>Bacteria</taxon>
        <taxon>Bacillati</taxon>
        <taxon>Actinomycetota</taxon>
        <taxon>Actinomycetes</taxon>
        <taxon>Actinomycetales</taxon>
        <taxon>Actinomycetaceae</taxon>
        <taxon>Boudabousia</taxon>
    </lineage>
</organism>
<sequence length="180" mass="19451">MWVLYLVGPPLEIAVGKMRFLALYLFSILGGSTFVLFWETLPGTQLALTAGASGAIFGLFGALIVLQRQLQQDIRAMVTLVVINFAWGFVQPGISWQGHFGGLLAGVVYAVVVLLLTPRLRAVAKRRKAVSSGLPYSEIRTSVFDQPAVLTTLQVVLTLVLGAGLYLLNLSLIYFVGLPS</sequence>
<evidence type="ECO:0000259" key="8">
    <source>
        <dbReference type="Pfam" id="PF01694"/>
    </source>
</evidence>
<dbReference type="InterPro" id="IPR050925">
    <property type="entry name" value="Rhomboid_protease_S54"/>
</dbReference>
<dbReference type="Pfam" id="PF01694">
    <property type="entry name" value="Rhomboid"/>
    <property type="match status" value="1"/>
</dbReference>
<evidence type="ECO:0000313" key="10">
    <source>
        <dbReference type="Proteomes" id="UP000186465"/>
    </source>
</evidence>
<evidence type="ECO:0000256" key="6">
    <source>
        <dbReference type="ARBA" id="ARBA00023136"/>
    </source>
</evidence>
<dbReference type="AlphaFoldDB" id="A0A1Q5PSP8"/>
<comment type="subcellular location">
    <subcellularLocation>
        <location evidence="1">Membrane</location>
        <topology evidence="1">Multi-pass membrane protein</topology>
    </subcellularLocation>
</comment>
<feature type="transmembrane region" description="Helical" evidence="7">
    <location>
        <begin position="20"/>
        <end position="38"/>
    </location>
</feature>
<keyword evidence="10" id="KW-1185">Reference proteome</keyword>
<feature type="transmembrane region" description="Helical" evidence="7">
    <location>
        <begin position="44"/>
        <end position="66"/>
    </location>
</feature>
<feature type="domain" description="Peptidase S54 rhomboid" evidence="8">
    <location>
        <begin position="1"/>
        <end position="114"/>
    </location>
</feature>
<comment type="caution">
    <text evidence="9">The sequence shown here is derived from an EMBL/GenBank/DDBJ whole genome shotgun (WGS) entry which is preliminary data.</text>
</comment>
<dbReference type="Gene3D" id="1.20.1540.10">
    <property type="entry name" value="Rhomboid-like"/>
    <property type="match status" value="1"/>
</dbReference>
<evidence type="ECO:0000313" key="9">
    <source>
        <dbReference type="EMBL" id="OKL50553.1"/>
    </source>
</evidence>
<evidence type="ECO:0000256" key="1">
    <source>
        <dbReference type="ARBA" id="ARBA00004141"/>
    </source>
</evidence>
<keyword evidence="4" id="KW-0378">Hydrolase</keyword>
<dbReference type="GO" id="GO:0004252">
    <property type="term" value="F:serine-type endopeptidase activity"/>
    <property type="evidence" value="ECO:0007669"/>
    <property type="project" value="InterPro"/>
</dbReference>
<dbReference type="InterPro" id="IPR022764">
    <property type="entry name" value="Peptidase_S54_rhomboid_dom"/>
</dbReference>
<feature type="transmembrane region" description="Helical" evidence="7">
    <location>
        <begin position="73"/>
        <end position="90"/>
    </location>
</feature>
<dbReference type="PANTHER" id="PTHR43731:SF14">
    <property type="entry name" value="PRESENILIN-ASSOCIATED RHOMBOID-LIKE PROTEIN, MITOCHONDRIAL"/>
    <property type="match status" value="1"/>
</dbReference>
<gene>
    <name evidence="9" type="ORF">BM477_00875</name>
</gene>
<accession>A0A1Q5PSP8</accession>
<keyword evidence="5 7" id="KW-1133">Transmembrane helix</keyword>
<evidence type="ECO:0000256" key="7">
    <source>
        <dbReference type="SAM" id="Phobius"/>
    </source>
</evidence>
<evidence type="ECO:0000256" key="2">
    <source>
        <dbReference type="ARBA" id="ARBA00009045"/>
    </source>
</evidence>
<dbReference type="InterPro" id="IPR035952">
    <property type="entry name" value="Rhomboid-like_sf"/>
</dbReference>
<protein>
    <recommendedName>
        <fullName evidence="8">Peptidase S54 rhomboid domain-containing protein</fullName>
    </recommendedName>
</protein>
<evidence type="ECO:0000256" key="3">
    <source>
        <dbReference type="ARBA" id="ARBA00022692"/>
    </source>
</evidence>
<dbReference type="PANTHER" id="PTHR43731">
    <property type="entry name" value="RHOMBOID PROTEASE"/>
    <property type="match status" value="1"/>
</dbReference>
<comment type="similarity">
    <text evidence="2">Belongs to the peptidase S54 family.</text>
</comment>